<evidence type="ECO:0008006" key="3">
    <source>
        <dbReference type="Google" id="ProtNLM"/>
    </source>
</evidence>
<proteinExistence type="predicted"/>
<evidence type="ECO:0000313" key="2">
    <source>
        <dbReference type="Proteomes" id="UP000239936"/>
    </source>
</evidence>
<dbReference type="AlphaFoldDB" id="A0A2S7XTM7"/>
<dbReference type="NCBIfam" id="TIGR02595">
    <property type="entry name" value="PEP_CTERM"/>
    <property type="match status" value="1"/>
</dbReference>
<keyword evidence="2" id="KW-1185">Reference proteome</keyword>
<organism evidence="1 2">
    <name type="scientific">Chromatium okenii</name>
    <dbReference type="NCBI Taxonomy" id="61644"/>
    <lineage>
        <taxon>Bacteria</taxon>
        <taxon>Pseudomonadati</taxon>
        <taxon>Pseudomonadota</taxon>
        <taxon>Gammaproteobacteria</taxon>
        <taxon>Chromatiales</taxon>
        <taxon>Chromatiaceae</taxon>
        <taxon>Chromatium</taxon>
    </lineage>
</organism>
<evidence type="ECO:0000313" key="1">
    <source>
        <dbReference type="EMBL" id="PQJ96781.1"/>
    </source>
</evidence>
<dbReference type="RefSeq" id="WP_105073175.1">
    <property type="nucleotide sequence ID" value="NZ_PPGH01000032.1"/>
</dbReference>
<dbReference type="Proteomes" id="UP000239936">
    <property type="component" value="Unassembled WGS sequence"/>
</dbReference>
<dbReference type="InterPro" id="IPR013424">
    <property type="entry name" value="Ice-binding_C"/>
</dbReference>
<gene>
    <name evidence="1" type="ORF">CXB77_05970</name>
</gene>
<dbReference type="EMBL" id="PPGH01000032">
    <property type="protein sequence ID" value="PQJ96781.1"/>
    <property type="molecule type" value="Genomic_DNA"/>
</dbReference>
<name>A0A2S7XTM7_9GAMM</name>
<accession>A0A2S7XTM7</accession>
<sequence>MPVPSSIALLLAGVWGLGWAKRRQVRS</sequence>
<comment type="caution">
    <text evidence="1">The sequence shown here is derived from an EMBL/GenBank/DDBJ whole genome shotgun (WGS) entry which is preliminary data.</text>
</comment>
<reference evidence="1 2" key="1">
    <citation type="submission" date="2018-01" db="EMBL/GenBank/DDBJ databases">
        <title>The complete genome sequence of Chromatium okenii LaCa, a purple sulfur bacterium with a turbulent life.</title>
        <authorList>
            <person name="Luedin S.M."/>
            <person name="Liechti N."/>
            <person name="Storelli N."/>
            <person name="Danza F."/>
            <person name="Wittwer M."/>
            <person name="Pothier J.F."/>
            <person name="Tonolla M.A."/>
        </authorList>
    </citation>
    <scope>NUCLEOTIDE SEQUENCE [LARGE SCALE GENOMIC DNA]</scope>
    <source>
        <strain evidence="1 2">LaCa</strain>
    </source>
</reference>
<protein>
    <recommendedName>
        <fullName evidence="3">PEP-CTERM protein-sorting domain-containing protein</fullName>
    </recommendedName>
</protein>